<organism evidence="8 9">
    <name type="scientific">Hevea brasiliensis</name>
    <name type="common">Para rubber tree</name>
    <name type="synonym">Siphonia brasiliensis</name>
    <dbReference type="NCBI Taxonomy" id="3981"/>
    <lineage>
        <taxon>Eukaryota</taxon>
        <taxon>Viridiplantae</taxon>
        <taxon>Streptophyta</taxon>
        <taxon>Embryophyta</taxon>
        <taxon>Tracheophyta</taxon>
        <taxon>Spermatophyta</taxon>
        <taxon>Magnoliopsida</taxon>
        <taxon>eudicotyledons</taxon>
        <taxon>Gunneridae</taxon>
        <taxon>Pentapetalae</taxon>
        <taxon>rosids</taxon>
        <taxon>fabids</taxon>
        <taxon>Malpighiales</taxon>
        <taxon>Euphorbiaceae</taxon>
        <taxon>Crotonoideae</taxon>
        <taxon>Micrandreae</taxon>
        <taxon>Hevea</taxon>
    </lineage>
</organism>
<comment type="subcellular location">
    <subcellularLocation>
        <location evidence="1">Membrane</location>
    </subcellularLocation>
</comment>
<keyword evidence="9" id="KW-1185">Reference proteome</keyword>
<sequence length="198" mass="22061">MEAARNVSEKVDKVKESTGQAKSSVSEFLSHMGSPEGLDSLMAVSKIYPVYFRALAYCIGAALLGHVLGQRKKVFTSKAEKFQVYNLLASILMVLINTLYLEPLATKAMFEKLKIEKEEGRGREIPRGEGNRRAEAQPVTAAAPVAENTEQREISSRIIRQNERLKKLNSYSSLLNIVTLMALSWRLVYLGQNLHGTC</sequence>
<feature type="compositionally biased region" description="Basic and acidic residues" evidence="5">
    <location>
        <begin position="121"/>
        <end position="135"/>
    </location>
</feature>
<keyword evidence="3 6" id="KW-1133">Transmembrane helix</keyword>
<evidence type="ECO:0000256" key="3">
    <source>
        <dbReference type="ARBA" id="ARBA00022989"/>
    </source>
</evidence>
<evidence type="ECO:0000256" key="2">
    <source>
        <dbReference type="ARBA" id="ARBA00022692"/>
    </source>
</evidence>
<dbReference type="InterPro" id="IPR025423">
    <property type="entry name" value="TMEM205-like"/>
</dbReference>
<evidence type="ECO:0000256" key="6">
    <source>
        <dbReference type="SAM" id="Phobius"/>
    </source>
</evidence>
<proteinExistence type="predicted"/>
<name>A0A6A6L7F7_HEVBR</name>
<dbReference type="Proteomes" id="UP000467840">
    <property type="component" value="Chromosome 18"/>
</dbReference>
<evidence type="ECO:0000256" key="1">
    <source>
        <dbReference type="ARBA" id="ARBA00004370"/>
    </source>
</evidence>
<protein>
    <recommendedName>
        <fullName evidence="7">TMEM205-like domain-containing protein</fullName>
    </recommendedName>
</protein>
<feature type="region of interest" description="Disordered" evidence="5">
    <location>
        <begin position="121"/>
        <end position="142"/>
    </location>
</feature>
<evidence type="ECO:0000256" key="4">
    <source>
        <dbReference type="ARBA" id="ARBA00023136"/>
    </source>
</evidence>
<evidence type="ECO:0000313" key="9">
    <source>
        <dbReference type="Proteomes" id="UP000467840"/>
    </source>
</evidence>
<evidence type="ECO:0000259" key="7">
    <source>
        <dbReference type="Pfam" id="PF13664"/>
    </source>
</evidence>
<keyword evidence="2 6" id="KW-0812">Transmembrane</keyword>
<evidence type="ECO:0000256" key="5">
    <source>
        <dbReference type="SAM" id="MobiDB-lite"/>
    </source>
</evidence>
<dbReference type="EMBL" id="JAAGAX010000012">
    <property type="protein sequence ID" value="KAF2297350.1"/>
    <property type="molecule type" value="Genomic_DNA"/>
</dbReference>
<feature type="domain" description="TMEM205-like" evidence="7">
    <location>
        <begin position="43"/>
        <end position="112"/>
    </location>
</feature>
<dbReference type="AlphaFoldDB" id="A0A6A6L7F7"/>
<keyword evidence="4 6" id="KW-0472">Membrane</keyword>
<feature type="transmembrane region" description="Helical" evidence="6">
    <location>
        <begin position="82"/>
        <end position="101"/>
    </location>
</feature>
<evidence type="ECO:0000313" key="8">
    <source>
        <dbReference type="EMBL" id="KAF2297350.1"/>
    </source>
</evidence>
<dbReference type="PANTHER" id="PTHR47652">
    <property type="entry name" value="MITOCHONDRIAL IMPORT INNER MEMBRANE TRANSLOCASE SUBUNIT TIM44"/>
    <property type="match status" value="1"/>
</dbReference>
<gene>
    <name evidence="8" type="ORF">GH714_021815</name>
</gene>
<dbReference type="GO" id="GO:0016020">
    <property type="term" value="C:membrane"/>
    <property type="evidence" value="ECO:0007669"/>
    <property type="project" value="UniProtKB-SubCell"/>
</dbReference>
<accession>A0A6A6L7F7</accession>
<reference evidence="8 9" key="1">
    <citation type="journal article" date="2020" name="Mol. Plant">
        <title>The Chromosome-Based Rubber Tree Genome Provides New Insights into Spurge Genome Evolution and Rubber Biosynthesis.</title>
        <authorList>
            <person name="Liu J."/>
            <person name="Shi C."/>
            <person name="Shi C.C."/>
            <person name="Li W."/>
            <person name="Zhang Q.J."/>
            <person name="Zhang Y."/>
            <person name="Li K."/>
            <person name="Lu H.F."/>
            <person name="Shi C."/>
            <person name="Zhu S.T."/>
            <person name="Xiao Z.Y."/>
            <person name="Nan H."/>
            <person name="Yue Y."/>
            <person name="Zhu X.G."/>
            <person name="Wu Y."/>
            <person name="Hong X.N."/>
            <person name="Fan G.Y."/>
            <person name="Tong Y."/>
            <person name="Zhang D."/>
            <person name="Mao C.L."/>
            <person name="Liu Y.L."/>
            <person name="Hao S.J."/>
            <person name="Liu W.Q."/>
            <person name="Lv M.Q."/>
            <person name="Zhang H.B."/>
            <person name="Liu Y."/>
            <person name="Hu-Tang G.R."/>
            <person name="Wang J.P."/>
            <person name="Wang J.H."/>
            <person name="Sun Y.H."/>
            <person name="Ni S.B."/>
            <person name="Chen W.B."/>
            <person name="Zhang X.C."/>
            <person name="Jiao Y.N."/>
            <person name="Eichler E.E."/>
            <person name="Li G.H."/>
            <person name="Liu X."/>
            <person name="Gao L.Z."/>
        </authorList>
    </citation>
    <scope>NUCLEOTIDE SEQUENCE [LARGE SCALE GENOMIC DNA]</scope>
    <source>
        <strain evidence="9">cv. GT1</strain>
        <tissue evidence="8">Leaf</tissue>
    </source>
</reference>
<feature type="transmembrane region" description="Helical" evidence="6">
    <location>
        <begin position="50"/>
        <end position="70"/>
    </location>
</feature>
<feature type="transmembrane region" description="Helical" evidence="6">
    <location>
        <begin position="168"/>
        <end position="188"/>
    </location>
</feature>
<dbReference type="PANTHER" id="PTHR47652:SF3">
    <property type="entry name" value="MITOCHONDRIAL IMPORT INNER MEMBRANE TRANSLOCASE SUBUNIT TIM44"/>
    <property type="match status" value="1"/>
</dbReference>
<dbReference type="Pfam" id="PF13664">
    <property type="entry name" value="DUF4149"/>
    <property type="match status" value="1"/>
</dbReference>
<comment type="caution">
    <text evidence="8">The sequence shown here is derived from an EMBL/GenBank/DDBJ whole genome shotgun (WGS) entry which is preliminary data.</text>
</comment>